<dbReference type="InterPro" id="IPR036890">
    <property type="entry name" value="HATPase_C_sf"/>
</dbReference>
<feature type="transmembrane region" description="Helical" evidence="2">
    <location>
        <begin position="12"/>
        <end position="32"/>
    </location>
</feature>
<dbReference type="Gene3D" id="3.30.565.10">
    <property type="entry name" value="Histidine kinase-like ATPase, C-terminal domain"/>
    <property type="match status" value="1"/>
</dbReference>
<feature type="transmembrane region" description="Helical" evidence="2">
    <location>
        <begin position="74"/>
        <end position="100"/>
    </location>
</feature>
<dbReference type="InterPro" id="IPR003594">
    <property type="entry name" value="HATPase_dom"/>
</dbReference>
<name>A0A2W5UPR2_9BACT</name>
<feature type="coiled-coil region" evidence="1">
    <location>
        <begin position="206"/>
        <end position="240"/>
    </location>
</feature>
<keyword evidence="1" id="KW-0175">Coiled coil</keyword>
<reference evidence="4 5" key="1">
    <citation type="submission" date="2017-08" db="EMBL/GenBank/DDBJ databases">
        <title>Infants hospitalized years apart are colonized by the same room-sourced microbial strains.</title>
        <authorList>
            <person name="Brooks B."/>
            <person name="Olm M.R."/>
            <person name="Firek B.A."/>
            <person name="Baker R."/>
            <person name="Thomas B.C."/>
            <person name="Morowitz M.J."/>
            <person name="Banfield J.F."/>
        </authorList>
    </citation>
    <scope>NUCLEOTIDE SEQUENCE [LARGE SCALE GENOMIC DNA]</scope>
    <source>
        <strain evidence="4">S2_003_000_R2_14</strain>
    </source>
</reference>
<dbReference type="InterPro" id="IPR050640">
    <property type="entry name" value="Bact_2-comp_sensor_kinase"/>
</dbReference>
<evidence type="ECO:0000256" key="2">
    <source>
        <dbReference type="SAM" id="Phobius"/>
    </source>
</evidence>
<organism evidence="4 5">
    <name type="scientific">Archangium gephyra</name>
    <dbReference type="NCBI Taxonomy" id="48"/>
    <lineage>
        <taxon>Bacteria</taxon>
        <taxon>Pseudomonadati</taxon>
        <taxon>Myxococcota</taxon>
        <taxon>Myxococcia</taxon>
        <taxon>Myxococcales</taxon>
        <taxon>Cystobacterineae</taxon>
        <taxon>Archangiaceae</taxon>
        <taxon>Archangium</taxon>
    </lineage>
</organism>
<gene>
    <name evidence="4" type="ORF">DI536_17970</name>
</gene>
<comment type="caution">
    <text evidence="4">The sequence shown here is derived from an EMBL/GenBank/DDBJ whole genome shotgun (WGS) entry which is preliminary data.</text>
</comment>
<dbReference type="SUPFAM" id="SSF55874">
    <property type="entry name" value="ATPase domain of HSP90 chaperone/DNA topoisomerase II/histidine kinase"/>
    <property type="match status" value="1"/>
</dbReference>
<dbReference type="EMBL" id="QFQP01000015">
    <property type="protein sequence ID" value="PZR11028.1"/>
    <property type="molecule type" value="Genomic_DNA"/>
</dbReference>
<protein>
    <recommendedName>
        <fullName evidence="3">Histidine kinase domain-containing protein</fullName>
    </recommendedName>
</protein>
<evidence type="ECO:0000313" key="5">
    <source>
        <dbReference type="Proteomes" id="UP000249061"/>
    </source>
</evidence>
<dbReference type="Proteomes" id="UP000249061">
    <property type="component" value="Unassembled WGS sequence"/>
</dbReference>
<dbReference type="Pfam" id="PF06580">
    <property type="entry name" value="His_kinase"/>
    <property type="match status" value="1"/>
</dbReference>
<evidence type="ECO:0000259" key="3">
    <source>
        <dbReference type="PROSITE" id="PS50109"/>
    </source>
</evidence>
<dbReference type="AlphaFoldDB" id="A0A2W5UPR2"/>
<dbReference type="InterPro" id="IPR005467">
    <property type="entry name" value="His_kinase_dom"/>
</dbReference>
<dbReference type="GO" id="GO:0016020">
    <property type="term" value="C:membrane"/>
    <property type="evidence" value="ECO:0007669"/>
    <property type="project" value="InterPro"/>
</dbReference>
<dbReference type="GO" id="GO:0000155">
    <property type="term" value="F:phosphorelay sensor kinase activity"/>
    <property type="evidence" value="ECO:0007669"/>
    <property type="project" value="InterPro"/>
</dbReference>
<keyword evidence="2" id="KW-0472">Membrane</keyword>
<dbReference type="Pfam" id="PF02518">
    <property type="entry name" value="HATPase_c"/>
    <property type="match status" value="1"/>
</dbReference>
<proteinExistence type="predicted"/>
<sequence length="358" mass="39588">MSTPVNRTRRLGMAVAMALVLALLPHVGWYVINRDVPRFWSALTLLAFELPLQWLALTALFNRAQKTQHEGTRLLLLGVLVSAGIGLGTSLVFYAAAVAFPDLGLRLSSTKPLELSRVLLFGLTQGVTHFGLWALAFLLPVALEDVRIRLLQTEKLKLEAEQLQTAAELDRLRSNLQPHFLLNTLNAIAGLVTEEPKQARQLLAALGDLLRDALQDQRELEQLSAQVNWLQRYAQILEARHRGDLGFEWHIGSGTGELLLPRLLLQPLVENAVKHGALKHVGGPGHITVRTSIEGDQLQCDIEDNGPGFIGEAKREGGFGVESVRRRVQLRYGEKASVRIEAIPGGTRARVQVPRERV</sequence>
<evidence type="ECO:0000256" key="1">
    <source>
        <dbReference type="SAM" id="Coils"/>
    </source>
</evidence>
<feature type="transmembrane region" description="Helical" evidence="2">
    <location>
        <begin position="38"/>
        <end position="62"/>
    </location>
</feature>
<dbReference type="PANTHER" id="PTHR34220:SF7">
    <property type="entry name" value="SENSOR HISTIDINE KINASE YPDA"/>
    <property type="match status" value="1"/>
</dbReference>
<keyword evidence="2" id="KW-1133">Transmembrane helix</keyword>
<dbReference type="PROSITE" id="PS50109">
    <property type="entry name" value="HIS_KIN"/>
    <property type="match status" value="1"/>
</dbReference>
<evidence type="ECO:0000313" key="4">
    <source>
        <dbReference type="EMBL" id="PZR11028.1"/>
    </source>
</evidence>
<dbReference type="InterPro" id="IPR010559">
    <property type="entry name" value="Sig_transdc_His_kin_internal"/>
</dbReference>
<accession>A0A2W5UPR2</accession>
<keyword evidence="2" id="KW-0812">Transmembrane</keyword>
<feature type="transmembrane region" description="Helical" evidence="2">
    <location>
        <begin position="120"/>
        <end position="143"/>
    </location>
</feature>
<dbReference type="PANTHER" id="PTHR34220">
    <property type="entry name" value="SENSOR HISTIDINE KINASE YPDA"/>
    <property type="match status" value="1"/>
</dbReference>
<feature type="domain" description="Histidine kinase" evidence="3">
    <location>
        <begin position="264"/>
        <end position="357"/>
    </location>
</feature>